<reference evidence="1 2" key="1">
    <citation type="journal article" date="2021" name="Int. J. Syst. Evol. Microbiol.">
        <title>Amazonocrinis nigriterrae gen. nov., sp. nov., Atlanticothrix silvestris gen. nov., sp. nov. and Dendronalium phyllosphericum gen. nov., sp. nov., nostocacean cyanobacteria from Brazilian environments.</title>
        <authorList>
            <person name="Alvarenga D.O."/>
            <person name="Andreote A.P.D."/>
            <person name="Branco L.H.Z."/>
            <person name="Delbaje E."/>
            <person name="Cruz R.B."/>
            <person name="Varani A.M."/>
            <person name="Fiore M.F."/>
        </authorList>
    </citation>
    <scope>NUCLEOTIDE SEQUENCE [LARGE SCALE GENOMIC DNA]</scope>
    <source>
        <strain evidence="1 2">CENA67</strain>
    </source>
</reference>
<proteinExistence type="predicted"/>
<protein>
    <submittedName>
        <fullName evidence="1">Uncharacterized protein</fullName>
    </submittedName>
</protein>
<name>A0A8J7I0R5_9NOST</name>
<gene>
    <name evidence="1" type="ORF">I8748_32455</name>
</gene>
<dbReference type="EMBL" id="JAECZC010000102">
    <property type="protein sequence ID" value="MBH8566808.1"/>
    <property type="molecule type" value="Genomic_DNA"/>
</dbReference>
<organism evidence="1 2">
    <name type="scientific">Amazonocrinis nigriterrae CENA67</name>
    <dbReference type="NCBI Taxonomy" id="2794033"/>
    <lineage>
        <taxon>Bacteria</taxon>
        <taxon>Bacillati</taxon>
        <taxon>Cyanobacteriota</taxon>
        <taxon>Cyanophyceae</taxon>
        <taxon>Nostocales</taxon>
        <taxon>Nostocaceae</taxon>
        <taxon>Amazonocrinis</taxon>
        <taxon>Amazonocrinis nigriterrae</taxon>
    </lineage>
</organism>
<comment type="caution">
    <text evidence="1">The sequence shown here is derived from an EMBL/GenBank/DDBJ whole genome shotgun (WGS) entry which is preliminary data.</text>
</comment>
<sequence>MSQITIQCRLVKSASTRQYLWKLMAEQNTPLINELLEQLGHHPDLENWRQKAKIPADIVKQLCLTLKTDSRYSGQPSRFYAAVALVNYTLRGDTQI</sequence>
<evidence type="ECO:0000313" key="1">
    <source>
        <dbReference type="EMBL" id="MBH8566808.1"/>
    </source>
</evidence>
<keyword evidence="2" id="KW-1185">Reference proteome</keyword>
<dbReference type="AlphaFoldDB" id="A0A8J7I0R5"/>
<dbReference type="RefSeq" id="WP_198128537.1">
    <property type="nucleotide sequence ID" value="NZ_JAECZC010000102.1"/>
</dbReference>
<evidence type="ECO:0000313" key="2">
    <source>
        <dbReference type="Proteomes" id="UP000632766"/>
    </source>
</evidence>
<accession>A0A8J7I0R5</accession>
<dbReference type="Proteomes" id="UP000632766">
    <property type="component" value="Unassembled WGS sequence"/>
</dbReference>